<sequence length="511" mass="58780">MEDTGGKNFLTIRFDKNHLTSIGQKLYTQSLDLVRELVANAYDADATVVKISTVDNRLIVEDDGSGMTRIGLEQYFTIGSTFKKDNPQTNKFKRIRIGEFGIGKFAVLALCDRFELYTKSSAYSATVVFNQIDFGRSEKWQVPIIEHVKDSSDLTTATRVTLYDLKKTLSEFDLERYLINIFPLHDKNFSIYLNEKKLQPYYIPGERFNINELCEFGKIKGEVILASMLLNKEQIGIGIRVKGVLIKRDTFELENSHKVSTGRLSGEVYADFLPITTDRSNFIIDSKEYKLFTIVMHKRLRKVVRQLEKSAASYQDKKAERVLSDVLGLIRQALRRNQEIFITSDLPLFTKQKNKILPEELKNGVISTNLKSKNKNQKNIDNNSDKGLKQALCQAVKLLKPKMRRRVKTLLRDDRRIVKSVKIGGSEFLVSFAHLGIEEKESFVEGGIIFINRDHGLFKKLENKTDLIYYHLTRLVSQELIKFTVPKNLELAFDWQGKLIKDAFLEYKTAK</sequence>
<dbReference type="Proteomes" id="UP000183758">
    <property type="component" value="Unassembled WGS sequence"/>
</dbReference>
<protein>
    <recommendedName>
        <fullName evidence="3">ATP-binding protein</fullName>
    </recommendedName>
</protein>
<accession>A0A1J5HPB8</accession>
<dbReference type="Gene3D" id="3.30.565.10">
    <property type="entry name" value="Histidine kinase-like ATPase, C-terminal domain"/>
    <property type="match status" value="1"/>
</dbReference>
<organism evidence="1 2">
    <name type="scientific">Candidatus Roizmanbacteria bacterium CG2_30_33_16</name>
    <dbReference type="NCBI Taxonomy" id="1805340"/>
    <lineage>
        <taxon>Bacteria</taxon>
        <taxon>Candidatus Roizmaniibacteriota</taxon>
    </lineage>
</organism>
<comment type="caution">
    <text evidence="1">The sequence shown here is derived from an EMBL/GenBank/DDBJ whole genome shotgun (WGS) entry which is preliminary data.</text>
</comment>
<evidence type="ECO:0008006" key="3">
    <source>
        <dbReference type="Google" id="ProtNLM"/>
    </source>
</evidence>
<dbReference type="SUPFAM" id="SSF55874">
    <property type="entry name" value="ATPase domain of HSP90 chaperone/DNA topoisomerase II/histidine kinase"/>
    <property type="match status" value="1"/>
</dbReference>
<dbReference type="EMBL" id="MNZM01000008">
    <property type="protein sequence ID" value="OIP86572.1"/>
    <property type="molecule type" value="Genomic_DNA"/>
</dbReference>
<gene>
    <name evidence="1" type="ORF">AUK04_00405</name>
</gene>
<proteinExistence type="predicted"/>
<evidence type="ECO:0000313" key="2">
    <source>
        <dbReference type="Proteomes" id="UP000183758"/>
    </source>
</evidence>
<evidence type="ECO:0000313" key="1">
    <source>
        <dbReference type="EMBL" id="OIP86572.1"/>
    </source>
</evidence>
<dbReference type="Pfam" id="PF13589">
    <property type="entry name" value="HATPase_c_3"/>
    <property type="match status" value="1"/>
</dbReference>
<dbReference type="AlphaFoldDB" id="A0A1J5HPB8"/>
<dbReference type="InterPro" id="IPR036890">
    <property type="entry name" value="HATPase_C_sf"/>
</dbReference>
<reference evidence="1 2" key="1">
    <citation type="journal article" date="2016" name="Environ. Microbiol.">
        <title>Genomic resolution of a cold subsurface aquifer community provides metabolic insights for novel microbes adapted to high CO concentrations.</title>
        <authorList>
            <person name="Probst A.J."/>
            <person name="Castelle C.J."/>
            <person name="Singh A."/>
            <person name="Brown C.T."/>
            <person name="Anantharaman K."/>
            <person name="Sharon I."/>
            <person name="Hug L.A."/>
            <person name="Burstein D."/>
            <person name="Emerson J.B."/>
            <person name="Thomas B.C."/>
            <person name="Banfield J.F."/>
        </authorList>
    </citation>
    <scope>NUCLEOTIDE SEQUENCE [LARGE SCALE GENOMIC DNA]</scope>
    <source>
        <strain evidence="1">CG2_30_33_16</strain>
    </source>
</reference>
<name>A0A1J5HPB8_9BACT</name>